<dbReference type="CDD" id="cd05830">
    <property type="entry name" value="Sortase_E"/>
    <property type="match status" value="1"/>
</dbReference>
<dbReference type="EMBL" id="LCNT01000004">
    <property type="protein sequence ID" value="KKU61119.1"/>
    <property type="molecule type" value="Genomic_DNA"/>
</dbReference>
<evidence type="ECO:0000313" key="2">
    <source>
        <dbReference type="EMBL" id="KKU61119.1"/>
    </source>
</evidence>
<keyword evidence="1" id="KW-0378">Hydrolase</keyword>
<comment type="caution">
    <text evidence="2">The sequence shown here is derived from an EMBL/GenBank/DDBJ whole genome shotgun (WGS) entry which is preliminary data.</text>
</comment>
<dbReference type="NCBIfam" id="TIGR01076">
    <property type="entry name" value="sortase_fam"/>
    <property type="match status" value="1"/>
</dbReference>
<dbReference type="Gene3D" id="2.40.260.10">
    <property type="entry name" value="Sortase"/>
    <property type="match status" value="1"/>
</dbReference>
<reference evidence="2 3" key="1">
    <citation type="journal article" date="2015" name="Nature">
        <title>rRNA introns, odd ribosomes, and small enigmatic genomes across a large radiation of phyla.</title>
        <authorList>
            <person name="Brown C.T."/>
            <person name="Hug L.A."/>
            <person name="Thomas B.C."/>
            <person name="Sharon I."/>
            <person name="Castelle C.J."/>
            <person name="Singh A."/>
            <person name="Wilkins M.J."/>
            <person name="Williams K.H."/>
            <person name="Banfield J.F."/>
        </authorList>
    </citation>
    <scope>NUCLEOTIDE SEQUENCE [LARGE SCALE GENOMIC DNA]</scope>
</reference>
<gene>
    <name evidence="2" type="ORF">UX85_C0004G0040</name>
</gene>
<accession>A0A0G1RV12</accession>
<dbReference type="InterPro" id="IPR042003">
    <property type="entry name" value="Sortase_E"/>
</dbReference>
<name>A0A0G1RV12_9BACT</name>
<protein>
    <submittedName>
        <fullName evidence="2">Sortase family protein</fullName>
    </submittedName>
</protein>
<dbReference type="AlphaFoldDB" id="A0A0G1RV12"/>
<proteinExistence type="predicted"/>
<organism evidence="2 3">
    <name type="scientific">Candidatus Beckwithbacteria bacterium GW2011_GWB1_47_15</name>
    <dbReference type="NCBI Taxonomy" id="1618371"/>
    <lineage>
        <taxon>Bacteria</taxon>
        <taxon>Candidatus Beckwithiibacteriota</taxon>
    </lineage>
</organism>
<dbReference type="SUPFAM" id="SSF63817">
    <property type="entry name" value="Sortase"/>
    <property type="match status" value="1"/>
</dbReference>
<dbReference type="InterPro" id="IPR023365">
    <property type="entry name" value="Sortase_dom-sf"/>
</dbReference>
<dbReference type="GO" id="GO:0016787">
    <property type="term" value="F:hydrolase activity"/>
    <property type="evidence" value="ECO:0007669"/>
    <property type="project" value="UniProtKB-KW"/>
</dbReference>
<dbReference type="InterPro" id="IPR005754">
    <property type="entry name" value="Sortase"/>
</dbReference>
<evidence type="ECO:0000313" key="3">
    <source>
        <dbReference type="Proteomes" id="UP000033860"/>
    </source>
</evidence>
<dbReference type="Proteomes" id="UP000033860">
    <property type="component" value="Unassembled WGS sequence"/>
</dbReference>
<evidence type="ECO:0000256" key="1">
    <source>
        <dbReference type="ARBA" id="ARBA00022801"/>
    </source>
</evidence>
<sequence length="196" mass="21519">MGALLVVLTTAILPIWLNREEAAKRLAELKKSQITFADLLRVEANKPVAITDSTYFTVEIPKVGAYSKVIANVNPADSQIYTEALKEGIAHAAGTYLPGMGGTVTLFSHSTDLAANVAYYNAVFYRLDELVPGDEVTVWFLGERRVYRVEEVKVTPPSDVSIFERQNDGEKLILMTCTPRGTTKNRLVVTAKPLTG</sequence>
<dbReference type="Pfam" id="PF04203">
    <property type="entry name" value="Sortase"/>
    <property type="match status" value="1"/>
</dbReference>